<dbReference type="RefSeq" id="WP_307407623.1">
    <property type="nucleotide sequence ID" value="NZ_JAUSUR010000003.1"/>
</dbReference>
<accession>A0ABU0E325</accession>
<dbReference type="SUPFAM" id="SSF56281">
    <property type="entry name" value="Metallo-hydrolase/oxidoreductase"/>
    <property type="match status" value="1"/>
</dbReference>
<dbReference type="PANTHER" id="PTHR47619:SF1">
    <property type="entry name" value="EXODEOXYRIBONUCLEASE WALJ"/>
    <property type="match status" value="1"/>
</dbReference>
<keyword evidence="3" id="KW-1185">Reference proteome</keyword>
<dbReference type="EMBL" id="JAUSUR010000003">
    <property type="protein sequence ID" value="MDQ0361144.1"/>
    <property type="molecule type" value="Genomic_DNA"/>
</dbReference>
<dbReference type="InterPro" id="IPR052533">
    <property type="entry name" value="WalJ/YycJ-like"/>
</dbReference>
<reference evidence="2 3" key="1">
    <citation type="submission" date="2023-07" db="EMBL/GenBank/DDBJ databases">
        <title>Genomic Encyclopedia of Type Strains, Phase IV (KMG-IV): sequencing the most valuable type-strain genomes for metagenomic binning, comparative biology and taxonomic classification.</title>
        <authorList>
            <person name="Goeker M."/>
        </authorList>
    </citation>
    <scope>NUCLEOTIDE SEQUENCE [LARGE SCALE GENOMIC DNA]</scope>
    <source>
        <strain evidence="2 3">DSM 16784</strain>
    </source>
</reference>
<dbReference type="InterPro" id="IPR001279">
    <property type="entry name" value="Metallo-B-lactamas"/>
</dbReference>
<dbReference type="Gene3D" id="3.60.15.10">
    <property type="entry name" value="Ribonuclease Z/Hydroxyacylglutathione hydrolase-like"/>
    <property type="match status" value="1"/>
</dbReference>
<name>A0ABU0E325_9FIRM</name>
<protein>
    <submittedName>
        <fullName evidence="2">Phosphoribosyl 1,2-cyclic phosphodiesterase</fullName>
    </submittedName>
</protein>
<dbReference type="Proteomes" id="UP001230220">
    <property type="component" value="Unassembled WGS sequence"/>
</dbReference>
<dbReference type="PANTHER" id="PTHR47619">
    <property type="entry name" value="METALLO-HYDROLASE YYCJ-RELATED"/>
    <property type="match status" value="1"/>
</dbReference>
<dbReference type="Pfam" id="PF12706">
    <property type="entry name" value="Lactamase_B_2"/>
    <property type="match status" value="1"/>
</dbReference>
<organism evidence="2 3">
    <name type="scientific">Breznakia pachnodae</name>
    <dbReference type="NCBI Taxonomy" id="265178"/>
    <lineage>
        <taxon>Bacteria</taxon>
        <taxon>Bacillati</taxon>
        <taxon>Bacillota</taxon>
        <taxon>Erysipelotrichia</taxon>
        <taxon>Erysipelotrichales</taxon>
        <taxon>Erysipelotrichaceae</taxon>
        <taxon>Breznakia</taxon>
    </lineage>
</organism>
<sequence>MIKFALLASGSKGNCCLIRNCETSIVIDCGSTKKYLSGCFERLKYDYQSTNALFVTHTHTDHISQLKMFNGIDTYSMSELETDHFYQVRPYDRIELDTLNITVIPTSHDADDSCGYVVESDSEKLVYITDTGYISEAMKPYLKNADYYIFESNHDIEMLMATRRPMYVKQRIIGDFGHLCNEDCANTLVDLVGNNTKEIVLAHISEEGNSKERAKEVLIETLAQHNINYNDIRIVSAPQFEIIVGGRHH</sequence>
<comment type="caution">
    <text evidence="2">The sequence shown here is derived from an EMBL/GenBank/DDBJ whole genome shotgun (WGS) entry which is preliminary data.</text>
</comment>
<proteinExistence type="predicted"/>
<dbReference type="SMART" id="SM00849">
    <property type="entry name" value="Lactamase_B"/>
    <property type="match status" value="1"/>
</dbReference>
<evidence type="ECO:0000313" key="3">
    <source>
        <dbReference type="Proteomes" id="UP001230220"/>
    </source>
</evidence>
<dbReference type="InterPro" id="IPR036866">
    <property type="entry name" value="RibonucZ/Hydroxyglut_hydro"/>
</dbReference>
<gene>
    <name evidence="2" type="ORF">J2S15_001891</name>
</gene>
<evidence type="ECO:0000313" key="2">
    <source>
        <dbReference type="EMBL" id="MDQ0361144.1"/>
    </source>
</evidence>
<evidence type="ECO:0000259" key="1">
    <source>
        <dbReference type="SMART" id="SM00849"/>
    </source>
</evidence>
<feature type="domain" description="Metallo-beta-lactamase" evidence="1">
    <location>
        <begin position="12"/>
        <end position="171"/>
    </location>
</feature>